<feature type="domain" description="Peptidase M56" evidence="3">
    <location>
        <begin position="8"/>
        <end position="322"/>
    </location>
</feature>
<keyword evidence="2" id="KW-0812">Transmembrane</keyword>
<proteinExistence type="predicted"/>
<feature type="transmembrane region" description="Helical" evidence="2">
    <location>
        <begin position="37"/>
        <end position="55"/>
    </location>
</feature>
<reference evidence="4 5" key="1">
    <citation type="submission" date="2017-04" db="EMBL/GenBank/DDBJ databases">
        <authorList>
            <person name="Afonso C.L."/>
            <person name="Miller P.J."/>
            <person name="Scott M.A."/>
            <person name="Spackman E."/>
            <person name="Goraichik I."/>
            <person name="Dimitrov K.M."/>
            <person name="Suarez D.L."/>
            <person name="Swayne D.E."/>
        </authorList>
    </citation>
    <scope>NUCLEOTIDE SEQUENCE [LARGE SCALE GENOMIC DNA]</scope>
    <source>
        <strain evidence="4 5">DSM 12816</strain>
    </source>
</reference>
<evidence type="ECO:0000313" key="5">
    <source>
        <dbReference type="Proteomes" id="UP000192790"/>
    </source>
</evidence>
<dbReference type="CDD" id="cd07341">
    <property type="entry name" value="M56_BlaR1_MecR1_like"/>
    <property type="match status" value="1"/>
</dbReference>
<accession>A0A1W2BTS1</accession>
<protein>
    <submittedName>
        <fullName evidence="4">Signal transducer regulating beta-lactamase production, contains metallopeptidase domain</fullName>
    </submittedName>
</protein>
<dbReference type="InterPro" id="IPR052173">
    <property type="entry name" value="Beta-lactam_resp_regulator"/>
</dbReference>
<dbReference type="PANTHER" id="PTHR34978">
    <property type="entry name" value="POSSIBLE SENSOR-TRANSDUCER PROTEIN BLAR"/>
    <property type="match status" value="1"/>
</dbReference>
<dbReference type="EMBL" id="FWXW01000006">
    <property type="protein sequence ID" value="SMC76387.1"/>
    <property type="molecule type" value="Genomic_DNA"/>
</dbReference>
<dbReference type="STRING" id="1122930.SAMN02745168_2374"/>
<feature type="transmembrane region" description="Helical" evidence="2">
    <location>
        <begin position="334"/>
        <end position="356"/>
    </location>
</feature>
<dbReference type="RefSeq" id="WP_084235051.1">
    <property type="nucleotide sequence ID" value="NZ_FWXW01000006.1"/>
</dbReference>
<evidence type="ECO:0000256" key="1">
    <source>
        <dbReference type="SAM" id="MobiDB-lite"/>
    </source>
</evidence>
<dbReference type="Pfam" id="PF05569">
    <property type="entry name" value="Peptidase_M56"/>
    <property type="match status" value="1"/>
</dbReference>
<dbReference type="OrthoDB" id="9770467at2"/>
<sequence length="895" mass="97721">MNSIVMTILSLSASGSLLALVLFAGKPFLKNRIPKAFSYYIWLLVLLRLVLPISAPVNLMGSLFVAGQTDVNRIPSVQDDRSPQSETGGADGNAAVKSPATAVPQQPQNLEAAGAKTPVNTRQTPDLWSFIKSSLIWIWLAGSAVSFGWFVTAYLYFVRRIRRSRTAPHGDDLTVFEELIGSSRLSIVCSGGVATPMLVGIFRPVIVLPPLAYVRSGLGGELKDILRHELTHYKRKDVLYKWLAVAVTSLHWFNPLMPFIRKEISAACELSCDEAVIGEISEAERQRYGNTLLAFSAGGRLPAGILTTTLCEEKKQLKERLVGILHYRKITPRAAALALALALLLTGCAGALGVVVTKSAGDTDPQSGLSAEDTAKADGYTLIAAVPLADTEPYEAPEVETAAVDPSDIASVIVSYPCENETEVFFCRAQSGGIFCAYKTADGRVTRFYEAGLYEEGYDIGPFENVFSHDGFYIQSPVGAAYTAIDYYYFEADGTLKLLVRCDNFVIENDMDGDGKKELLWFYHGYPGDVSGARDAFYCYERNGQIYVTAFDDLLMSTFPDIAFPGHYFSSSDDPSVLRFTYHLNGEESDTHEFRLRFTEDSLTVYSKADGNGGAAQSDLRAMNPQDLYTDGKIFEGAPEDFINSFQDTVAALTVPDARKGERATDIRAKNEGWQNSSLFFLNSIPERNIYLYGYNDTAHPDYGLILDIGEEQHIYAFPYLYMTNTTLPPEVSASEDGSEIFVACHTGSGTGVSISDLHVFQVSGSQAVPYHLDIGSMVDSLNDKITMSYDAESKTVTVRADGVQIAADSLVSIGTPDGTDIMPDGFYFGNQIWYTLSGNSVKVSFVPTLYSQAQPGVQCYLEHMPPFEADVGFTYDGNGAVTGFDMGEITSSVS</sequence>
<keyword evidence="2" id="KW-0472">Membrane</keyword>
<dbReference type="InterPro" id="IPR008756">
    <property type="entry name" value="Peptidase_M56"/>
</dbReference>
<evidence type="ECO:0000313" key="4">
    <source>
        <dbReference type="EMBL" id="SMC76387.1"/>
    </source>
</evidence>
<dbReference type="PANTHER" id="PTHR34978:SF3">
    <property type="entry name" value="SLR0241 PROTEIN"/>
    <property type="match status" value="1"/>
</dbReference>
<dbReference type="Proteomes" id="UP000192790">
    <property type="component" value="Unassembled WGS sequence"/>
</dbReference>
<keyword evidence="2" id="KW-1133">Transmembrane helix</keyword>
<keyword evidence="5" id="KW-1185">Reference proteome</keyword>
<feature type="transmembrane region" description="Helical" evidence="2">
    <location>
        <begin position="6"/>
        <end position="25"/>
    </location>
</feature>
<organism evidence="4 5">
    <name type="scientific">Papillibacter cinnamivorans DSM 12816</name>
    <dbReference type="NCBI Taxonomy" id="1122930"/>
    <lineage>
        <taxon>Bacteria</taxon>
        <taxon>Bacillati</taxon>
        <taxon>Bacillota</taxon>
        <taxon>Clostridia</taxon>
        <taxon>Eubacteriales</taxon>
        <taxon>Oscillospiraceae</taxon>
        <taxon>Papillibacter</taxon>
    </lineage>
</organism>
<feature type="transmembrane region" description="Helical" evidence="2">
    <location>
        <begin position="136"/>
        <end position="157"/>
    </location>
</feature>
<name>A0A1W2BTS1_9FIRM</name>
<evidence type="ECO:0000256" key="2">
    <source>
        <dbReference type="SAM" id="Phobius"/>
    </source>
</evidence>
<dbReference type="AlphaFoldDB" id="A0A1W2BTS1"/>
<gene>
    <name evidence="4" type="ORF">SAMN02745168_2374</name>
</gene>
<feature type="region of interest" description="Disordered" evidence="1">
    <location>
        <begin position="75"/>
        <end position="105"/>
    </location>
</feature>
<evidence type="ECO:0000259" key="3">
    <source>
        <dbReference type="Pfam" id="PF05569"/>
    </source>
</evidence>